<feature type="region of interest" description="Disordered" evidence="2">
    <location>
        <begin position="1"/>
        <end position="20"/>
    </location>
</feature>
<comment type="caution">
    <text evidence="3">The sequence shown here is derived from an EMBL/GenBank/DDBJ whole genome shotgun (WGS) entry which is preliminary data.</text>
</comment>
<dbReference type="EMBL" id="JAQQWK010000013">
    <property type="protein sequence ID" value="KAK8017351.1"/>
    <property type="molecule type" value="Genomic_DNA"/>
</dbReference>
<evidence type="ECO:0000313" key="3">
    <source>
        <dbReference type="EMBL" id="KAK8017351.1"/>
    </source>
</evidence>
<protein>
    <submittedName>
        <fullName evidence="3">Uncharacterized protein</fullName>
    </submittedName>
</protein>
<name>A0ABR1RQV2_9PEZI</name>
<evidence type="ECO:0000256" key="1">
    <source>
        <dbReference type="SAM" id="Coils"/>
    </source>
</evidence>
<reference evidence="3 4" key="1">
    <citation type="submission" date="2023-01" db="EMBL/GenBank/DDBJ databases">
        <title>Analysis of 21 Apiospora genomes using comparative genomics revels a genus with tremendous synthesis potential of carbohydrate active enzymes and secondary metabolites.</title>
        <authorList>
            <person name="Sorensen T."/>
        </authorList>
    </citation>
    <scope>NUCLEOTIDE SEQUENCE [LARGE SCALE GENOMIC DNA]</scope>
    <source>
        <strain evidence="3 4">CBS 33761</strain>
    </source>
</reference>
<keyword evidence="1" id="KW-0175">Coiled coil</keyword>
<organism evidence="3 4">
    <name type="scientific">Apiospora rasikravindrae</name>
    <dbReference type="NCBI Taxonomy" id="990691"/>
    <lineage>
        <taxon>Eukaryota</taxon>
        <taxon>Fungi</taxon>
        <taxon>Dikarya</taxon>
        <taxon>Ascomycota</taxon>
        <taxon>Pezizomycotina</taxon>
        <taxon>Sordariomycetes</taxon>
        <taxon>Xylariomycetidae</taxon>
        <taxon>Amphisphaeriales</taxon>
        <taxon>Apiosporaceae</taxon>
        <taxon>Apiospora</taxon>
    </lineage>
</organism>
<keyword evidence="4" id="KW-1185">Reference proteome</keyword>
<dbReference type="Proteomes" id="UP001444661">
    <property type="component" value="Unassembled WGS sequence"/>
</dbReference>
<accession>A0ABR1RQV2</accession>
<proteinExistence type="predicted"/>
<evidence type="ECO:0000256" key="2">
    <source>
        <dbReference type="SAM" id="MobiDB-lite"/>
    </source>
</evidence>
<sequence length="231" mass="25838">MPVKRKASSSSGLPMPSKVAKRDEVPVINRTITIITDYIREGNPAAASRYLQELLSVRDKRISQFIEAVATRQGRPEGEDDVVEELREQITNLQQELATAKKSRDDCMKETQSLIRSESALRNDVAKAHDENHRRTEHMAKALTMALGLSAEIRVWKDAQKNLQSALSDDAATALDIGRANASEVPPSYLLDPVIAQKIVDHYEQRVNRSVEKMCSHLANVEQEKEGHDEA</sequence>
<gene>
    <name evidence="3" type="ORF">PG993_013677</name>
</gene>
<evidence type="ECO:0000313" key="4">
    <source>
        <dbReference type="Proteomes" id="UP001444661"/>
    </source>
</evidence>
<feature type="coiled-coil region" evidence="1">
    <location>
        <begin position="83"/>
        <end position="110"/>
    </location>
</feature>